<dbReference type="PANTHER" id="PTHR27001">
    <property type="entry name" value="OS01G0253100 PROTEIN"/>
    <property type="match status" value="1"/>
</dbReference>
<evidence type="ECO:0000313" key="4">
    <source>
        <dbReference type="EMBL" id="KAI5324699.1"/>
    </source>
</evidence>
<evidence type="ECO:0000256" key="2">
    <source>
        <dbReference type="ARBA" id="ARBA00022840"/>
    </source>
</evidence>
<dbReference type="InterPro" id="IPR000719">
    <property type="entry name" value="Prot_kinase_dom"/>
</dbReference>
<keyword evidence="5" id="KW-1185">Reference proteome</keyword>
<evidence type="ECO:0000259" key="3">
    <source>
        <dbReference type="PROSITE" id="PS50011"/>
    </source>
</evidence>
<dbReference type="EMBL" id="JAJFAZ020000006">
    <property type="protein sequence ID" value="KAI5324699.1"/>
    <property type="molecule type" value="Genomic_DNA"/>
</dbReference>
<keyword evidence="2" id="KW-0067">ATP-binding</keyword>
<dbReference type="GO" id="GO:0004672">
    <property type="term" value="F:protein kinase activity"/>
    <property type="evidence" value="ECO:0007669"/>
    <property type="project" value="InterPro"/>
</dbReference>
<feature type="domain" description="Protein kinase" evidence="3">
    <location>
        <begin position="1"/>
        <end position="125"/>
    </location>
</feature>
<name>A0AAD4YX89_PRUDU</name>
<organism evidence="4 5">
    <name type="scientific">Prunus dulcis</name>
    <name type="common">Almond</name>
    <name type="synonym">Amygdalus dulcis</name>
    <dbReference type="NCBI Taxonomy" id="3755"/>
    <lineage>
        <taxon>Eukaryota</taxon>
        <taxon>Viridiplantae</taxon>
        <taxon>Streptophyta</taxon>
        <taxon>Embryophyta</taxon>
        <taxon>Tracheophyta</taxon>
        <taxon>Spermatophyta</taxon>
        <taxon>Magnoliopsida</taxon>
        <taxon>eudicotyledons</taxon>
        <taxon>Gunneridae</taxon>
        <taxon>Pentapetalae</taxon>
        <taxon>rosids</taxon>
        <taxon>fabids</taxon>
        <taxon>Rosales</taxon>
        <taxon>Rosaceae</taxon>
        <taxon>Amygdaloideae</taxon>
        <taxon>Amygdaleae</taxon>
        <taxon>Prunus</taxon>
    </lineage>
</organism>
<dbReference type="SUPFAM" id="SSF56112">
    <property type="entry name" value="Protein kinase-like (PK-like)"/>
    <property type="match status" value="1"/>
</dbReference>
<gene>
    <name evidence="4" type="ORF">L3X38_033772</name>
</gene>
<evidence type="ECO:0000256" key="1">
    <source>
        <dbReference type="ARBA" id="ARBA00022741"/>
    </source>
</evidence>
<comment type="caution">
    <text evidence="4">The sequence shown here is derived from an EMBL/GenBank/DDBJ whole genome shotgun (WGS) entry which is preliminary data.</text>
</comment>
<dbReference type="InterPro" id="IPR011009">
    <property type="entry name" value="Kinase-like_dom_sf"/>
</dbReference>
<dbReference type="GO" id="GO:0005524">
    <property type="term" value="F:ATP binding"/>
    <property type="evidence" value="ECO:0007669"/>
    <property type="project" value="UniProtKB-KW"/>
</dbReference>
<dbReference type="Proteomes" id="UP001054821">
    <property type="component" value="Chromosome 6"/>
</dbReference>
<dbReference type="PROSITE" id="PS50011">
    <property type="entry name" value="PROTEIN_KINASE_DOM"/>
    <property type="match status" value="1"/>
</dbReference>
<dbReference type="GO" id="GO:0005886">
    <property type="term" value="C:plasma membrane"/>
    <property type="evidence" value="ECO:0007669"/>
    <property type="project" value="TreeGrafter"/>
</dbReference>
<protein>
    <recommendedName>
        <fullName evidence="3">Protein kinase domain-containing protein</fullName>
    </recommendedName>
</protein>
<accession>A0AAD4YX89</accession>
<sequence>MDKSWIYLTDRLLTSTAEIQVVSLQPFDRQILDVDGVPDLDSVMMQPLLHMNIKSSNVMVDFDFHTKLGDFEFDNRKEPQMITTSYMAPEYIDTGQLSKKSDVFSFRILLWRFPTEESPSIQKWR</sequence>
<dbReference type="PANTHER" id="PTHR27001:SF931">
    <property type="entry name" value="OS11G0664100 PROTEIN"/>
    <property type="match status" value="1"/>
</dbReference>
<proteinExistence type="predicted"/>
<dbReference type="Gene3D" id="1.10.510.10">
    <property type="entry name" value="Transferase(Phosphotransferase) domain 1"/>
    <property type="match status" value="1"/>
</dbReference>
<evidence type="ECO:0000313" key="5">
    <source>
        <dbReference type="Proteomes" id="UP001054821"/>
    </source>
</evidence>
<dbReference type="AlphaFoldDB" id="A0AAD4YX89"/>
<keyword evidence="1" id="KW-0547">Nucleotide-binding</keyword>
<dbReference type="Pfam" id="PF00069">
    <property type="entry name" value="Pkinase"/>
    <property type="match status" value="1"/>
</dbReference>
<reference evidence="4 5" key="1">
    <citation type="journal article" date="2022" name="G3 (Bethesda)">
        <title>Whole-genome sequence and methylome profiling of the almond [Prunus dulcis (Mill.) D.A. Webb] cultivar 'Nonpareil'.</title>
        <authorList>
            <person name="D'Amico-Willman K.M."/>
            <person name="Ouma W.Z."/>
            <person name="Meulia T."/>
            <person name="Sideli G.M."/>
            <person name="Gradziel T.M."/>
            <person name="Fresnedo-Ramirez J."/>
        </authorList>
    </citation>
    <scope>NUCLEOTIDE SEQUENCE [LARGE SCALE GENOMIC DNA]</scope>
    <source>
        <strain evidence="4">Clone GOH B32 T37-40</strain>
    </source>
</reference>